<dbReference type="InterPro" id="IPR008147">
    <property type="entry name" value="Gln_synt_N"/>
</dbReference>
<dbReference type="PROSITE" id="PS51987">
    <property type="entry name" value="GS_CATALYTIC"/>
    <property type="match status" value="1"/>
</dbReference>
<proteinExistence type="inferred from homology"/>
<evidence type="ECO:0000259" key="7">
    <source>
        <dbReference type="PROSITE" id="PS51986"/>
    </source>
</evidence>
<evidence type="ECO:0000256" key="1">
    <source>
        <dbReference type="ARBA" id="ARBA00009897"/>
    </source>
</evidence>
<dbReference type="Gene3D" id="3.10.20.70">
    <property type="entry name" value="Glutamine synthetase, N-terminal domain"/>
    <property type="match status" value="1"/>
</dbReference>
<feature type="domain" description="GS catalytic" evidence="8">
    <location>
        <begin position="110"/>
        <end position="452"/>
    </location>
</feature>
<sequence length="452" mass="51174">MSSNKNVDFVLRTVEKRGVRFVRLWFTDVLGSLKSLSISSEDLEEAFEEGVGFDGSAVEGFMPQEQSDMLAFPDPMTFQILPWRTQDDDRVARIICDIKTPRREPFLGDPRSCLARIFAAAQDKGYVLNVGPKIDYFYFDRSRHGVDVRPTPLDTAGYFDLTASDSSTDLRRSTTTMLERMSIPIQYSYHSNAPSQNSVELRYTDAMSCADNIMTARLVIRQQAFENGLMASFMPKPFTEHSGSSMFLYQSLFDQEGTNLFWAPKTTNVAHLSPLAQHYVAGLLKYAPEFTLITNPCVNSYKRLVANGEVPVYTTWGRKNRSALVRVPMHKPGKHQSTRVELRSPDPTANPYLALAVSLAAGMKGIEQNLDMPAEAPIDIEKLSVEERREQGYLRLPKSLGEAIALFEQSDFCKEVLGEHVYSYVLSEKKKEWDEYCSVVTDWECKKFYIGV</sequence>
<dbReference type="PROSITE" id="PS51986">
    <property type="entry name" value="GS_BETA_GRASP"/>
    <property type="match status" value="1"/>
</dbReference>
<dbReference type="SMART" id="SM01230">
    <property type="entry name" value="Gln-synt_C"/>
    <property type="match status" value="1"/>
</dbReference>
<accession>A0ABN0B124</accession>
<dbReference type="EMBL" id="AEDQ01000013">
    <property type="protein sequence ID" value="EFL44505.1"/>
    <property type="molecule type" value="Genomic_DNA"/>
</dbReference>
<dbReference type="EC" id="6.3.1.2" evidence="9"/>
<dbReference type="Gene3D" id="3.30.590.10">
    <property type="entry name" value="Glutamine synthetase/guanido kinase, catalytic domain"/>
    <property type="match status" value="1"/>
</dbReference>
<evidence type="ECO:0000313" key="10">
    <source>
        <dbReference type="Proteomes" id="UP000004431"/>
    </source>
</evidence>
<evidence type="ECO:0000256" key="3">
    <source>
        <dbReference type="ARBA" id="ARBA00022741"/>
    </source>
</evidence>
<organism evidence="9 10">
    <name type="scientific">Fannyhessea vaginae PB189-T1-4</name>
    <dbReference type="NCBI Taxonomy" id="866774"/>
    <lineage>
        <taxon>Bacteria</taxon>
        <taxon>Bacillati</taxon>
        <taxon>Actinomycetota</taxon>
        <taxon>Coriobacteriia</taxon>
        <taxon>Coriobacteriales</taxon>
        <taxon>Atopobiaceae</taxon>
        <taxon>Fannyhessea</taxon>
    </lineage>
</organism>
<evidence type="ECO:0000256" key="6">
    <source>
        <dbReference type="RuleBase" id="RU000384"/>
    </source>
</evidence>
<name>A0ABN0B124_9ACTN</name>
<comment type="caution">
    <text evidence="9">The sequence shown here is derived from an EMBL/GenBank/DDBJ whole genome shotgun (WGS) entry which is preliminary data.</text>
</comment>
<comment type="similarity">
    <text evidence="1 5 6">Belongs to the glutamine synthetase family.</text>
</comment>
<keyword evidence="10" id="KW-1185">Reference proteome</keyword>
<reference evidence="9 10" key="1">
    <citation type="submission" date="2010-08" db="EMBL/GenBank/DDBJ databases">
        <authorList>
            <person name="Durkin A.S."/>
            <person name="Madupu R."/>
            <person name="Torralba M."/>
            <person name="Gillis M."/>
            <person name="Methe B."/>
            <person name="Sutton G."/>
            <person name="Nelson K.E."/>
        </authorList>
    </citation>
    <scope>NUCLEOTIDE SEQUENCE [LARGE SCALE GENOMIC DNA]</scope>
    <source>
        <strain evidence="9 10">PB189-T1-4</strain>
    </source>
</reference>
<protein>
    <submittedName>
        <fullName evidence="9">Glutamine synthetase, beta-grasp domain protein</fullName>
        <ecNumber evidence="9">6.3.1.2</ecNumber>
    </submittedName>
</protein>
<keyword evidence="2 9" id="KW-0436">Ligase</keyword>
<dbReference type="SUPFAM" id="SSF54368">
    <property type="entry name" value="Glutamine synthetase, N-terminal domain"/>
    <property type="match status" value="1"/>
</dbReference>
<dbReference type="InterPro" id="IPR036651">
    <property type="entry name" value="Gln_synt_N_sf"/>
</dbReference>
<dbReference type="SUPFAM" id="SSF55931">
    <property type="entry name" value="Glutamine synthetase/guanido kinase"/>
    <property type="match status" value="1"/>
</dbReference>
<dbReference type="InterPro" id="IPR008146">
    <property type="entry name" value="Gln_synth_cat_dom"/>
</dbReference>
<dbReference type="Pfam" id="PF03951">
    <property type="entry name" value="Gln-synt_N"/>
    <property type="match status" value="1"/>
</dbReference>
<dbReference type="GO" id="GO:0004356">
    <property type="term" value="F:glutamine synthetase activity"/>
    <property type="evidence" value="ECO:0007669"/>
    <property type="project" value="UniProtKB-EC"/>
</dbReference>
<evidence type="ECO:0000256" key="5">
    <source>
        <dbReference type="PROSITE-ProRule" id="PRU01330"/>
    </source>
</evidence>
<keyword evidence="3" id="KW-0547">Nucleotide-binding</keyword>
<evidence type="ECO:0000259" key="8">
    <source>
        <dbReference type="PROSITE" id="PS51987"/>
    </source>
</evidence>
<evidence type="ECO:0000256" key="2">
    <source>
        <dbReference type="ARBA" id="ARBA00022598"/>
    </source>
</evidence>
<dbReference type="PANTHER" id="PTHR43785:SF12">
    <property type="entry name" value="TYPE-1 GLUTAMINE SYNTHETASE 2"/>
    <property type="match status" value="1"/>
</dbReference>
<evidence type="ECO:0000313" key="9">
    <source>
        <dbReference type="EMBL" id="EFL44505.1"/>
    </source>
</evidence>
<gene>
    <name evidence="9" type="ORF">HMPREF9248_1102</name>
</gene>
<dbReference type="PANTHER" id="PTHR43785">
    <property type="entry name" value="GAMMA-GLUTAMYLPUTRESCINE SYNTHETASE"/>
    <property type="match status" value="1"/>
</dbReference>
<evidence type="ECO:0000256" key="4">
    <source>
        <dbReference type="ARBA" id="ARBA00022840"/>
    </source>
</evidence>
<dbReference type="Proteomes" id="UP000004431">
    <property type="component" value="Unassembled WGS sequence"/>
</dbReference>
<keyword evidence="4" id="KW-0067">ATP-binding</keyword>
<dbReference type="Pfam" id="PF00120">
    <property type="entry name" value="Gln-synt_C"/>
    <property type="match status" value="1"/>
</dbReference>
<dbReference type="RefSeq" id="WP_006303738.1">
    <property type="nucleotide sequence ID" value="NZ_AEDQ01000013.1"/>
</dbReference>
<feature type="domain" description="GS beta-grasp" evidence="7">
    <location>
        <begin position="17"/>
        <end position="103"/>
    </location>
</feature>
<dbReference type="InterPro" id="IPR014746">
    <property type="entry name" value="Gln_synth/guanido_kin_cat_dom"/>
</dbReference>